<accession>A0ABZ1CK60</accession>
<sequence>MTARSRSNRPFFAGIEPLPGNRVRLLQSGAEFFPALIAAIDAACDEIHLETYIFNADRSAEAVRDALVRAARRGVRVRVLVDGIGSRELPAAWREALAAAGVNLLTYRPLATGWRANPRTLRRLHRKLAVVDARIAFLGGMNLIDDLEPGPLARPRLDFSVEVQGPLLAPIHRSVFRLWRLVALTQLQGGDHDTTISPTWPTDGHVRAAFVVRDNFAHRRDIERVYLAALALARDEIVIANAYFLPGRRFRKLLRNAAARGVRVHLLTQGHTDHPFFQTAARALYRDLLAAGVHIYEYQASELHAKVAVADGHWATVGSSNIDPFSLLLAREANLVVDDEGFAHDLRQRLQQAIGQSVALAPAGWQRRPWPRRVLSWLAYGSVRLMVGLAGGGRWV</sequence>
<proteinExistence type="inferred from homology"/>
<feature type="active site" evidence="9">
    <location>
        <position position="306"/>
    </location>
</feature>
<dbReference type="Gene3D" id="3.30.870.10">
    <property type="entry name" value="Endonuclease Chain A"/>
    <property type="match status" value="2"/>
</dbReference>
<evidence type="ECO:0000256" key="7">
    <source>
        <dbReference type="ARBA" id="ARBA00023209"/>
    </source>
</evidence>
<gene>
    <name evidence="9 11" type="primary">clsB</name>
    <name evidence="11" type="ORF">VA613_02540</name>
</gene>
<evidence type="ECO:0000256" key="5">
    <source>
        <dbReference type="ARBA" id="ARBA00023098"/>
    </source>
</evidence>
<dbReference type="SMART" id="SM00155">
    <property type="entry name" value="PLDc"/>
    <property type="match status" value="2"/>
</dbReference>
<evidence type="ECO:0000256" key="6">
    <source>
        <dbReference type="ARBA" id="ARBA00023136"/>
    </source>
</evidence>
<comment type="subcellular location">
    <subcellularLocation>
        <location evidence="9">Cell membrane</location>
        <topology evidence="9">Peripheral membrane protein</topology>
    </subcellularLocation>
</comment>
<comment type="similarity">
    <text evidence="9">Belongs to the phospholipase D family. Cardiolipin synthase subfamily. ClsB sub-subfamily.</text>
</comment>
<keyword evidence="8 9" id="KW-1208">Phospholipid metabolism</keyword>
<evidence type="ECO:0000256" key="1">
    <source>
        <dbReference type="ARBA" id="ARBA00022475"/>
    </source>
</evidence>
<feature type="active site" evidence="9">
    <location>
        <position position="125"/>
    </location>
</feature>
<dbReference type="RefSeq" id="WP_324780295.1">
    <property type="nucleotide sequence ID" value="NZ_CP141769.1"/>
</dbReference>
<dbReference type="InterPro" id="IPR025202">
    <property type="entry name" value="PLD-like_dom"/>
</dbReference>
<keyword evidence="6 9" id="KW-0472">Membrane</keyword>
<dbReference type="NCBIfam" id="NF008427">
    <property type="entry name" value="PRK11263.1"/>
    <property type="match status" value="1"/>
</dbReference>
<protein>
    <recommendedName>
        <fullName evidence="9">Cardiolipin synthase B</fullName>
        <shortName evidence="9">CL synthase</shortName>
        <ecNumber evidence="9">2.7.8.-</ecNumber>
    </recommendedName>
</protein>
<dbReference type="PANTHER" id="PTHR21248">
    <property type="entry name" value="CARDIOLIPIN SYNTHASE"/>
    <property type="match status" value="1"/>
</dbReference>
<dbReference type="GO" id="GO:0016740">
    <property type="term" value="F:transferase activity"/>
    <property type="evidence" value="ECO:0007669"/>
    <property type="project" value="UniProtKB-KW"/>
</dbReference>
<evidence type="ECO:0000313" key="12">
    <source>
        <dbReference type="Proteomes" id="UP001334732"/>
    </source>
</evidence>
<keyword evidence="12" id="KW-1185">Reference proteome</keyword>
<evidence type="ECO:0000256" key="9">
    <source>
        <dbReference type="HAMAP-Rule" id="MF_01917"/>
    </source>
</evidence>
<dbReference type="InterPro" id="IPR030872">
    <property type="entry name" value="Cardiolipin_synth_ClsB"/>
</dbReference>
<evidence type="ECO:0000256" key="2">
    <source>
        <dbReference type="ARBA" id="ARBA00022516"/>
    </source>
</evidence>
<feature type="domain" description="PLD phosphodiesterase" evidence="10">
    <location>
        <begin position="120"/>
        <end position="147"/>
    </location>
</feature>
<dbReference type="SUPFAM" id="SSF56024">
    <property type="entry name" value="Phospholipase D/nuclease"/>
    <property type="match status" value="2"/>
</dbReference>
<dbReference type="PANTHER" id="PTHR21248:SF23">
    <property type="entry name" value="CARDIOLIPIN SYNTHASE B"/>
    <property type="match status" value="1"/>
</dbReference>
<evidence type="ECO:0000256" key="4">
    <source>
        <dbReference type="ARBA" id="ARBA00022737"/>
    </source>
</evidence>
<dbReference type="EMBL" id="CP141769">
    <property type="protein sequence ID" value="WRS39766.1"/>
    <property type="molecule type" value="Genomic_DNA"/>
</dbReference>
<dbReference type="PROSITE" id="PS50035">
    <property type="entry name" value="PLD"/>
    <property type="match status" value="2"/>
</dbReference>
<feature type="active site" evidence="9">
    <location>
        <position position="127"/>
    </location>
</feature>
<evidence type="ECO:0000256" key="3">
    <source>
        <dbReference type="ARBA" id="ARBA00022679"/>
    </source>
</evidence>
<evidence type="ECO:0000256" key="8">
    <source>
        <dbReference type="ARBA" id="ARBA00023264"/>
    </source>
</evidence>
<comment type="catalytic activity">
    <reaction evidence="9">
        <text>2 a 1,2-diacyl-sn-glycero-3-phospho-(1'-sn-glycerol) = a cardiolipin + glycerol</text>
        <dbReference type="Rhea" id="RHEA:31451"/>
        <dbReference type="ChEBI" id="CHEBI:17754"/>
        <dbReference type="ChEBI" id="CHEBI:62237"/>
        <dbReference type="ChEBI" id="CHEBI:64716"/>
    </reaction>
</comment>
<keyword evidence="2 9" id="KW-0444">Lipid biosynthesis</keyword>
<dbReference type="Pfam" id="PF13091">
    <property type="entry name" value="PLDc_2"/>
    <property type="match status" value="2"/>
</dbReference>
<evidence type="ECO:0000313" key="11">
    <source>
        <dbReference type="EMBL" id="WRS39766.1"/>
    </source>
</evidence>
<keyword evidence="3 9" id="KW-0808">Transferase</keyword>
<keyword evidence="5 9" id="KW-0443">Lipid metabolism</keyword>
<feature type="active site" evidence="9">
    <location>
        <position position="132"/>
    </location>
</feature>
<comment type="function">
    <text evidence="9">Catalyzes the phosphatidyl group transfer from one phosphatidylglycerol molecule to another to form cardiolipin (CL) (diphosphatidylglycerol) and glycerol.</text>
</comment>
<organism evidence="11 12">
    <name type="scientific">Thiobacillus sedimenti</name>
    <dbReference type="NCBI Taxonomy" id="3110231"/>
    <lineage>
        <taxon>Bacteria</taxon>
        <taxon>Pseudomonadati</taxon>
        <taxon>Pseudomonadota</taxon>
        <taxon>Betaproteobacteria</taxon>
        <taxon>Nitrosomonadales</taxon>
        <taxon>Thiobacillaceae</taxon>
        <taxon>Thiobacillus</taxon>
    </lineage>
</organism>
<dbReference type="CDD" id="cd09159">
    <property type="entry name" value="PLDc_ybhO_like_2"/>
    <property type="match status" value="1"/>
</dbReference>
<dbReference type="HAMAP" id="MF_01917">
    <property type="entry name" value="Cardiolipin_synth_ClsB"/>
    <property type="match status" value="1"/>
</dbReference>
<keyword evidence="4" id="KW-0677">Repeat</keyword>
<feature type="active site" evidence="9">
    <location>
        <position position="311"/>
    </location>
</feature>
<feature type="domain" description="PLD phosphodiesterase" evidence="10">
    <location>
        <begin position="299"/>
        <end position="326"/>
    </location>
</feature>
<keyword evidence="7 9" id="KW-0594">Phospholipid biosynthesis</keyword>
<dbReference type="InterPro" id="IPR001736">
    <property type="entry name" value="PLipase_D/transphosphatidylase"/>
</dbReference>
<keyword evidence="1 9" id="KW-1003">Cell membrane</keyword>
<evidence type="ECO:0000259" key="10">
    <source>
        <dbReference type="PROSITE" id="PS50035"/>
    </source>
</evidence>
<feature type="active site" evidence="9">
    <location>
        <position position="304"/>
    </location>
</feature>
<dbReference type="EC" id="2.7.8.-" evidence="9"/>
<reference evidence="11 12" key="1">
    <citation type="submission" date="2023-12" db="EMBL/GenBank/DDBJ databases">
        <title>Thiobacillus sedimentum sp. nov., a chemolithoautotrophic sulfur-oxidizing bacterium isolated from freshwater sediment.</title>
        <authorList>
            <person name="Luo J."/>
            <person name="Dai C."/>
        </authorList>
    </citation>
    <scope>NUCLEOTIDE SEQUENCE [LARGE SCALE GENOMIC DNA]</scope>
    <source>
        <strain evidence="11 12">SCUT-2</strain>
    </source>
</reference>
<name>A0ABZ1CK60_9PROT</name>
<dbReference type="Proteomes" id="UP001334732">
    <property type="component" value="Chromosome"/>
</dbReference>